<evidence type="ECO:0000256" key="12">
    <source>
        <dbReference type="ARBA" id="ARBA00022989"/>
    </source>
</evidence>
<evidence type="ECO:0000256" key="11">
    <source>
        <dbReference type="ARBA" id="ARBA00022927"/>
    </source>
</evidence>
<organism evidence="20 21">
    <name type="scientific">Sipha flava</name>
    <name type="common">yellow sugarcane aphid</name>
    <dbReference type="NCBI Taxonomy" id="143950"/>
    <lineage>
        <taxon>Eukaryota</taxon>
        <taxon>Metazoa</taxon>
        <taxon>Ecdysozoa</taxon>
        <taxon>Arthropoda</taxon>
        <taxon>Hexapoda</taxon>
        <taxon>Insecta</taxon>
        <taxon>Pterygota</taxon>
        <taxon>Neoptera</taxon>
        <taxon>Paraneoptera</taxon>
        <taxon>Hemiptera</taxon>
        <taxon>Sternorrhyncha</taxon>
        <taxon>Aphidomorpha</taxon>
        <taxon>Aphidoidea</taxon>
        <taxon>Aphididae</taxon>
        <taxon>Sipha</taxon>
    </lineage>
</organism>
<dbReference type="InterPro" id="IPR017907">
    <property type="entry name" value="Znf_RING_CS"/>
</dbReference>
<dbReference type="InterPro" id="IPR013083">
    <property type="entry name" value="Znf_RING/FYVE/PHD"/>
</dbReference>
<dbReference type="InterPro" id="IPR018957">
    <property type="entry name" value="Znf_C3HC4_RING-type"/>
</dbReference>
<keyword evidence="11" id="KW-0653">Protein transport</keyword>
<evidence type="ECO:0000256" key="16">
    <source>
        <dbReference type="ARBA" id="ARBA00034438"/>
    </source>
</evidence>
<keyword evidence="20" id="KW-1185">Reference proteome</keyword>
<evidence type="ECO:0000256" key="17">
    <source>
        <dbReference type="ARBA" id="ARBA00034523"/>
    </source>
</evidence>
<comment type="similarity">
    <text evidence="3">Belongs to the pex2/pex10/pex12 family.</text>
</comment>
<reference evidence="21" key="1">
    <citation type="submission" date="2025-08" db="UniProtKB">
        <authorList>
            <consortium name="RefSeq"/>
        </authorList>
    </citation>
    <scope>IDENTIFICATION</scope>
    <source>
        <tissue evidence="21">Whole body</tissue>
    </source>
</reference>
<dbReference type="Gene3D" id="3.30.40.10">
    <property type="entry name" value="Zinc/RING finger domain, C3HC4 (zinc finger)"/>
    <property type="match status" value="1"/>
</dbReference>
<keyword evidence="4" id="KW-0813">Transport</keyword>
<dbReference type="SMART" id="SM00184">
    <property type="entry name" value="RING"/>
    <property type="match status" value="1"/>
</dbReference>
<evidence type="ECO:0000256" key="6">
    <source>
        <dbReference type="ARBA" id="ARBA00022692"/>
    </source>
</evidence>
<dbReference type="PANTHER" id="PTHR48178:SF1">
    <property type="entry name" value="PEROXISOME BIOGENESIS FACTOR 2"/>
    <property type="match status" value="1"/>
</dbReference>
<dbReference type="AlphaFoldDB" id="A0A8B8G6W2"/>
<evidence type="ECO:0000313" key="21">
    <source>
        <dbReference type="RefSeq" id="XP_025418588.1"/>
    </source>
</evidence>
<name>A0A8B8G6W2_9HEMI</name>
<evidence type="ECO:0000256" key="14">
    <source>
        <dbReference type="ARBA" id="ARBA00023140"/>
    </source>
</evidence>
<evidence type="ECO:0000256" key="4">
    <source>
        <dbReference type="ARBA" id="ARBA00022448"/>
    </source>
</evidence>
<keyword evidence="7" id="KW-0479">Metal-binding</keyword>
<keyword evidence="6" id="KW-0812">Transmembrane</keyword>
<dbReference type="GO" id="GO:0016558">
    <property type="term" value="P:protein import into peroxisome matrix"/>
    <property type="evidence" value="ECO:0007669"/>
    <property type="project" value="InterPro"/>
</dbReference>
<dbReference type="Proteomes" id="UP000694846">
    <property type="component" value="Unplaced"/>
</dbReference>
<dbReference type="PROSITE" id="PS00518">
    <property type="entry name" value="ZF_RING_1"/>
    <property type="match status" value="1"/>
</dbReference>
<evidence type="ECO:0000256" key="7">
    <source>
        <dbReference type="ARBA" id="ARBA00022723"/>
    </source>
</evidence>
<evidence type="ECO:0000256" key="15">
    <source>
        <dbReference type="ARBA" id="ARBA00032511"/>
    </source>
</evidence>
<keyword evidence="5" id="KW-0808">Transferase</keyword>
<sequence>MVSRVTLLDAHVLDEHITKIFINQTLKVFKFLPSWILNNFESEINAILQIVLTYYSVAKMKATFGQQLLGIRFKPDQLTDTKIALFQFFMVVANYVQSKSERPSKNFINNINDLQLIVNILKTASFMNFLLFLHNGKYPTLLQRFLSLSQESTRKRNIEYTFMTRELLWHGFSELLMFSLPLINYQSVKHKINRLINSKSKHEDKKWVDKIPLMSARIVCSICHDKPVLPHHIKCSHVFCFYCISSMRMVDEQFECPECDHFEKKIIPVILN</sequence>
<evidence type="ECO:0000256" key="13">
    <source>
        <dbReference type="ARBA" id="ARBA00023136"/>
    </source>
</evidence>
<dbReference type="SUPFAM" id="SSF57850">
    <property type="entry name" value="RING/U-box"/>
    <property type="match status" value="1"/>
</dbReference>
<dbReference type="InterPro" id="IPR006845">
    <property type="entry name" value="Pex_N"/>
</dbReference>
<comment type="pathway">
    <text evidence="2">Protein modification; protein ubiquitination.</text>
</comment>
<dbReference type="PANTHER" id="PTHR48178">
    <property type="entry name" value="PEROXISOME BIOGENESIS FACTOR 2"/>
    <property type="match status" value="1"/>
</dbReference>
<dbReference type="GeneID" id="112689217"/>
<keyword evidence="10" id="KW-0862">Zinc</keyword>
<keyword evidence="9" id="KW-0833">Ubl conjugation pathway</keyword>
<dbReference type="CTD" id="5828"/>
<proteinExistence type="inferred from homology"/>
<dbReference type="InterPro" id="IPR025654">
    <property type="entry name" value="PEX2/10"/>
</dbReference>
<keyword evidence="12" id="KW-1133">Transmembrane helix</keyword>
<keyword evidence="13" id="KW-0472">Membrane</keyword>
<dbReference type="EC" id="2.3.2.36" evidence="17"/>
<evidence type="ECO:0000259" key="19">
    <source>
        <dbReference type="PROSITE" id="PS50089"/>
    </source>
</evidence>
<dbReference type="RefSeq" id="XP_025418588.1">
    <property type="nucleotide sequence ID" value="XM_025562803.1"/>
</dbReference>
<evidence type="ECO:0000256" key="3">
    <source>
        <dbReference type="ARBA" id="ARBA00008704"/>
    </source>
</evidence>
<dbReference type="PROSITE" id="PS50089">
    <property type="entry name" value="ZF_RING_2"/>
    <property type="match status" value="1"/>
</dbReference>
<dbReference type="GO" id="GO:0008270">
    <property type="term" value="F:zinc ion binding"/>
    <property type="evidence" value="ECO:0007669"/>
    <property type="project" value="UniProtKB-KW"/>
</dbReference>
<dbReference type="GO" id="GO:0061630">
    <property type="term" value="F:ubiquitin protein ligase activity"/>
    <property type="evidence" value="ECO:0007669"/>
    <property type="project" value="UniProtKB-EC"/>
</dbReference>
<gene>
    <name evidence="21" type="primary">LOC112689217</name>
</gene>
<evidence type="ECO:0000256" key="18">
    <source>
        <dbReference type="PROSITE-ProRule" id="PRU00175"/>
    </source>
</evidence>
<evidence type="ECO:0000256" key="5">
    <source>
        <dbReference type="ARBA" id="ARBA00022679"/>
    </source>
</evidence>
<evidence type="ECO:0000256" key="1">
    <source>
        <dbReference type="ARBA" id="ARBA00004585"/>
    </source>
</evidence>
<evidence type="ECO:0000256" key="10">
    <source>
        <dbReference type="ARBA" id="ARBA00022833"/>
    </source>
</evidence>
<dbReference type="Pfam" id="PF04757">
    <property type="entry name" value="Pex2_Pex12"/>
    <property type="match status" value="1"/>
</dbReference>
<evidence type="ECO:0000313" key="20">
    <source>
        <dbReference type="Proteomes" id="UP000694846"/>
    </source>
</evidence>
<accession>A0A8B8G6W2</accession>
<dbReference type="InterPro" id="IPR001841">
    <property type="entry name" value="Znf_RING"/>
</dbReference>
<evidence type="ECO:0000256" key="8">
    <source>
        <dbReference type="ARBA" id="ARBA00022771"/>
    </source>
</evidence>
<dbReference type="Pfam" id="PF00097">
    <property type="entry name" value="zf-C3HC4"/>
    <property type="match status" value="1"/>
</dbReference>
<comment type="catalytic activity">
    <reaction evidence="16">
        <text>[E2 ubiquitin-conjugating enzyme]-S-ubiquitinyl-L-cysteine + [acceptor protein]-L-cysteine = [E2 ubiquitin-conjugating enzyme]-L-cysteine + [acceptor protein]-S-ubiquitinyl-L-cysteine.</text>
        <dbReference type="EC" id="2.3.2.36"/>
    </reaction>
</comment>
<feature type="domain" description="RING-type" evidence="19">
    <location>
        <begin position="220"/>
        <end position="260"/>
    </location>
</feature>
<dbReference type="GO" id="GO:0005778">
    <property type="term" value="C:peroxisomal membrane"/>
    <property type="evidence" value="ECO:0007669"/>
    <property type="project" value="UniProtKB-SubCell"/>
</dbReference>
<protein>
    <recommendedName>
        <fullName evidence="17">RING-type E3 ubiquitin transferase (cysteine targeting)</fullName>
        <ecNumber evidence="17">2.3.2.36</ecNumber>
    </recommendedName>
    <alternativeName>
        <fullName evidence="15">Peroxin-2</fullName>
    </alternativeName>
</protein>
<dbReference type="OrthoDB" id="1701437at2759"/>
<keyword evidence="14" id="KW-0576">Peroxisome</keyword>
<keyword evidence="8 18" id="KW-0863">Zinc-finger</keyword>
<evidence type="ECO:0000256" key="2">
    <source>
        <dbReference type="ARBA" id="ARBA00004906"/>
    </source>
</evidence>
<comment type="subcellular location">
    <subcellularLocation>
        <location evidence="1">Peroxisome membrane</location>
        <topology evidence="1">Multi-pass membrane protein</topology>
    </subcellularLocation>
</comment>
<evidence type="ECO:0000256" key="9">
    <source>
        <dbReference type="ARBA" id="ARBA00022786"/>
    </source>
</evidence>